<dbReference type="InterPro" id="IPR047650">
    <property type="entry name" value="Transpos_IS110"/>
</dbReference>
<evidence type="ECO:0000313" key="4">
    <source>
        <dbReference type="Proteomes" id="UP001157117"/>
    </source>
</evidence>
<accession>A0ABQ6EEI2</accession>
<keyword evidence="1" id="KW-0175">Coiled coil</keyword>
<sequence>MADAEAICEASQRPTMRFVAVKSQDAQASGVVFRARDLLVRQRTQVINALRGHLAEYGFITAQGPAHVAGLIECVADDKNTLPDAARSALAMLVETLRDLEDRVRRLDHEIARRAREDENARRLATIPGVGPITATALIALAPCASTFRKGRDFAAWLGLTPLQRSTGGKQKLGATSKMGERTLRRLLILGASSVVRQAAYRGVPEGSWLGRMLARKPRMLVIVALANKLARIVWALLAKGGVYGAPIEAR</sequence>
<comment type="caution">
    <text evidence="3">The sequence shown here is derived from an EMBL/GenBank/DDBJ whole genome shotgun (WGS) entry which is preliminary data.</text>
</comment>
<evidence type="ECO:0000259" key="2">
    <source>
        <dbReference type="Pfam" id="PF02371"/>
    </source>
</evidence>
<feature type="coiled-coil region" evidence="1">
    <location>
        <begin position="90"/>
        <end position="117"/>
    </location>
</feature>
<protein>
    <recommendedName>
        <fullName evidence="2">Transposase IS116/IS110/IS902 C-terminal domain-containing protein</fullName>
    </recommendedName>
</protein>
<feature type="domain" description="Transposase IS116/IS110/IS902 C-terminal" evidence="2">
    <location>
        <begin position="122"/>
        <end position="197"/>
    </location>
</feature>
<dbReference type="PANTHER" id="PTHR33055">
    <property type="entry name" value="TRANSPOSASE FOR INSERTION SEQUENCE ELEMENT IS1111A"/>
    <property type="match status" value="1"/>
</dbReference>
<evidence type="ECO:0000313" key="3">
    <source>
        <dbReference type="EMBL" id="GLT06172.1"/>
    </source>
</evidence>
<dbReference type="PANTHER" id="PTHR33055:SF3">
    <property type="entry name" value="PUTATIVE TRANSPOSASE FOR IS117-RELATED"/>
    <property type="match status" value="1"/>
</dbReference>
<organism evidence="3 4">
    <name type="scientific">Sphingomonas psychrolutea</name>
    <dbReference type="NCBI Taxonomy" id="1259676"/>
    <lineage>
        <taxon>Bacteria</taxon>
        <taxon>Pseudomonadati</taxon>
        <taxon>Pseudomonadota</taxon>
        <taxon>Alphaproteobacteria</taxon>
        <taxon>Sphingomonadales</taxon>
        <taxon>Sphingomonadaceae</taxon>
        <taxon>Sphingomonas</taxon>
    </lineage>
</organism>
<dbReference type="NCBIfam" id="NF033542">
    <property type="entry name" value="transpos_IS110"/>
    <property type="match status" value="1"/>
</dbReference>
<dbReference type="Proteomes" id="UP001157117">
    <property type="component" value="Unassembled WGS sequence"/>
</dbReference>
<name>A0ABQ6EEI2_9SPHN</name>
<gene>
    <name evidence="3" type="ORF">GCM10007926_31050</name>
</gene>
<proteinExistence type="predicted"/>
<keyword evidence="4" id="KW-1185">Reference proteome</keyword>
<dbReference type="InterPro" id="IPR003346">
    <property type="entry name" value="Transposase_20"/>
</dbReference>
<dbReference type="Pfam" id="PF02371">
    <property type="entry name" value="Transposase_20"/>
    <property type="match status" value="1"/>
</dbReference>
<dbReference type="EMBL" id="BSPT01000035">
    <property type="protein sequence ID" value="GLT06172.1"/>
    <property type="molecule type" value="Genomic_DNA"/>
</dbReference>
<evidence type="ECO:0000256" key="1">
    <source>
        <dbReference type="SAM" id="Coils"/>
    </source>
</evidence>
<reference evidence="4" key="1">
    <citation type="journal article" date="2019" name="Int. J. Syst. Evol. Microbiol.">
        <title>The Global Catalogue of Microorganisms (GCM) 10K type strain sequencing project: providing services to taxonomists for standard genome sequencing and annotation.</title>
        <authorList>
            <consortium name="The Broad Institute Genomics Platform"/>
            <consortium name="The Broad Institute Genome Sequencing Center for Infectious Disease"/>
            <person name="Wu L."/>
            <person name="Ma J."/>
        </authorList>
    </citation>
    <scope>NUCLEOTIDE SEQUENCE [LARGE SCALE GENOMIC DNA]</scope>
    <source>
        <strain evidence="4">NBRC 109639</strain>
    </source>
</reference>